<dbReference type="Gene3D" id="2.130.10.10">
    <property type="entry name" value="YVTN repeat-like/Quinoprotein amine dehydrogenase"/>
    <property type="match status" value="2"/>
</dbReference>
<evidence type="ECO:0000256" key="1">
    <source>
        <dbReference type="ARBA" id="ARBA00022617"/>
    </source>
</evidence>
<dbReference type="InterPro" id="IPR051200">
    <property type="entry name" value="Host-pathogen_enzymatic-act"/>
</dbReference>
<dbReference type="GO" id="GO:0020037">
    <property type="term" value="F:heme binding"/>
    <property type="evidence" value="ECO:0007669"/>
    <property type="project" value="InterPro"/>
</dbReference>
<dbReference type="InterPro" id="IPR015943">
    <property type="entry name" value="WD40/YVTN_repeat-like_dom_sf"/>
</dbReference>
<dbReference type="PANTHER" id="PTHR47197">
    <property type="entry name" value="PROTEIN NIRF"/>
    <property type="match status" value="1"/>
</dbReference>
<dbReference type="AlphaFoldDB" id="A0A150QWW8"/>
<feature type="region of interest" description="Disordered" evidence="5">
    <location>
        <begin position="891"/>
        <end position="926"/>
    </location>
</feature>
<dbReference type="Proteomes" id="UP000075260">
    <property type="component" value="Unassembled WGS sequence"/>
</dbReference>
<protein>
    <recommendedName>
        <fullName evidence="7">Cytochrome c domain-containing protein</fullName>
    </recommendedName>
</protein>
<dbReference type="PROSITE" id="PS51257">
    <property type="entry name" value="PROKAR_LIPOPROTEIN"/>
    <property type="match status" value="1"/>
</dbReference>
<evidence type="ECO:0000313" key="9">
    <source>
        <dbReference type="Proteomes" id="UP000075260"/>
    </source>
</evidence>
<evidence type="ECO:0000256" key="5">
    <source>
        <dbReference type="SAM" id="MobiDB-lite"/>
    </source>
</evidence>
<dbReference type="PANTHER" id="PTHR47197:SF3">
    <property type="entry name" value="DIHYDRO-HEME D1 DEHYDROGENASE"/>
    <property type="match status" value="1"/>
</dbReference>
<feature type="chain" id="PRO_5007567204" description="Cytochrome c domain-containing protein" evidence="6">
    <location>
        <begin position="33"/>
        <end position="926"/>
    </location>
</feature>
<evidence type="ECO:0000256" key="6">
    <source>
        <dbReference type="SAM" id="SignalP"/>
    </source>
</evidence>
<dbReference type="SUPFAM" id="SSF75011">
    <property type="entry name" value="3-carboxy-cis,cis-mucoante lactonizing enzyme"/>
    <property type="match status" value="1"/>
</dbReference>
<dbReference type="InterPro" id="IPR036909">
    <property type="entry name" value="Cyt_c-like_dom_sf"/>
</dbReference>
<keyword evidence="2 4" id="KW-0479">Metal-binding</keyword>
<accession>A0A150QWW8</accession>
<dbReference type="EMBL" id="JEMA01000266">
    <property type="protein sequence ID" value="KYF72362.1"/>
    <property type="molecule type" value="Genomic_DNA"/>
</dbReference>
<organism evidence="8 9">
    <name type="scientific">Sorangium cellulosum</name>
    <name type="common">Polyangium cellulosum</name>
    <dbReference type="NCBI Taxonomy" id="56"/>
    <lineage>
        <taxon>Bacteria</taxon>
        <taxon>Pseudomonadati</taxon>
        <taxon>Myxococcota</taxon>
        <taxon>Polyangia</taxon>
        <taxon>Polyangiales</taxon>
        <taxon>Polyangiaceae</taxon>
        <taxon>Sorangium</taxon>
    </lineage>
</organism>
<keyword evidence="6" id="KW-0732">Signal</keyword>
<feature type="domain" description="Cytochrome c" evidence="7">
    <location>
        <begin position="489"/>
        <end position="637"/>
    </location>
</feature>
<dbReference type="RefSeq" id="WP_061606398.1">
    <property type="nucleotide sequence ID" value="NZ_JEMA01000266.1"/>
</dbReference>
<evidence type="ECO:0000256" key="4">
    <source>
        <dbReference type="PROSITE-ProRule" id="PRU00433"/>
    </source>
</evidence>
<name>A0A150QWW8_SORCE</name>
<feature type="signal peptide" evidence="6">
    <location>
        <begin position="1"/>
        <end position="32"/>
    </location>
</feature>
<dbReference type="GO" id="GO:0009055">
    <property type="term" value="F:electron transfer activity"/>
    <property type="evidence" value="ECO:0007669"/>
    <property type="project" value="InterPro"/>
</dbReference>
<feature type="compositionally biased region" description="Basic and acidic residues" evidence="5">
    <location>
        <begin position="899"/>
        <end position="916"/>
    </location>
</feature>
<evidence type="ECO:0000313" key="8">
    <source>
        <dbReference type="EMBL" id="KYF72362.1"/>
    </source>
</evidence>
<reference evidence="8 9" key="1">
    <citation type="submission" date="2014-02" db="EMBL/GenBank/DDBJ databases">
        <title>The small core and large imbalanced accessory genome model reveals a collaborative survival strategy of Sorangium cellulosum strains in nature.</title>
        <authorList>
            <person name="Han K."/>
            <person name="Peng R."/>
            <person name="Blom J."/>
            <person name="Li Y.-Z."/>
        </authorList>
    </citation>
    <scope>NUCLEOTIDE SEQUENCE [LARGE SCALE GENOMIC DNA]</scope>
    <source>
        <strain evidence="8 9">So0008-312</strain>
    </source>
</reference>
<dbReference type="GO" id="GO:0046872">
    <property type="term" value="F:metal ion binding"/>
    <property type="evidence" value="ECO:0007669"/>
    <property type="project" value="UniProtKB-KW"/>
</dbReference>
<dbReference type="OrthoDB" id="145213at2"/>
<evidence type="ECO:0000259" key="7">
    <source>
        <dbReference type="PROSITE" id="PS51007"/>
    </source>
</evidence>
<keyword evidence="1 4" id="KW-0349">Heme</keyword>
<dbReference type="Gene3D" id="1.10.760.10">
    <property type="entry name" value="Cytochrome c-like domain"/>
    <property type="match status" value="1"/>
</dbReference>
<evidence type="ECO:0000256" key="2">
    <source>
        <dbReference type="ARBA" id="ARBA00022723"/>
    </source>
</evidence>
<evidence type="ECO:0000256" key="3">
    <source>
        <dbReference type="ARBA" id="ARBA00023004"/>
    </source>
</evidence>
<keyword evidence="3 4" id="KW-0408">Iron</keyword>
<dbReference type="InterPro" id="IPR009056">
    <property type="entry name" value="Cyt_c-like_dom"/>
</dbReference>
<dbReference type="PROSITE" id="PS51007">
    <property type="entry name" value="CYTC"/>
    <property type="match status" value="1"/>
</dbReference>
<comment type="caution">
    <text evidence="8">The sequence shown here is derived from an EMBL/GenBank/DDBJ whole genome shotgun (WGS) entry which is preliminary data.</text>
</comment>
<gene>
    <name evidence="8" type="ORF">BE15_06945</name>
</gene>
<dbReference type="SUPFAM" id="SSF46626">
    <property type="entry name" value="Cytochrome c"/>
    <property type="match status" value="2"/>
</dbReference>
<sequence>MLARRHSRALDSLLVAAAVLACLLMAARPARAAPSYTLFESGQVRPIALSPSRALLFAANTPDNRLEIFRVTPGGLVRLSSVSVGLEPVAVAARNGGEVWVVNHLSDSVSVVDVSSPSRPRVVRTLLVGDEPRDIVFAGPGRSRAFITAAHRGQNAPFDPQLTTPGVGRADVWVFDASAVAADASLGGAPLTILTLFTDTPRALAVSPDGASVYAAGFHTGNRTTAVHRVLVEEGGGLPPPHTNFLGEPQPQTSLIVRHDGANWVDIAGRTWDDEVRFSLPDKDVFVIDATANPPHQRPGSAGFFTGVGTILYNMAVNPVNGKVYVSNTEAFNLERFEGPGTFAGSSVRGHLHESRITVLSGGSAAPRHLNKHIDYATCCAPVPNPENAKSLATPLDMAVTADGAKLYVAAFSSSKIGVFMTAELEGDTFVPSLARQIPVSGGGPSGLALDQPRGRLYVLTRFDNSISIIDTAGGVEIAHVALHNPEPPSVVRGRALLYDASFTSSHGDSSCASCHVFGDLDSLAWDLGNPDEVTQANPGPFTSINPPFPADTTLKPMKGPMTTQSLRGLANHGPMHWRGDRTGGLDEPSAQPDSGAFDERAAFRRFQAGFMNLLGRHAPIPDDDMEAFTDFTLQVTYPPNPIRSLDNSLTPGQQAGRDHFVREGVDGTFSCASCHSLDPDGNAGTSEPFPGFFGTDGSSVGQENGQSFKNPHLRNLYQKVGMFGMAAVPSLFHPGDNDFMGDQIRGFGFMHDGVMDTLFRFHQAIGFEEGVFTPNGFPLDASGVILREQAVEFMLAFDTNLAPIVGQQVTLGAHNAAAAWPRIDLLVERAEAGECDLVAKLPLFLEEVGLLYAGGGQFTTDRSAAPPVGDLGLRWLSLLTGRPLTYTCMPPGSGVRSGVDRDSDGLRDGDERDAGTDPADPSSPG</sequence>
<proteinExistence type="predicted"/>